<evidence type="ECO:0000313" key="2">
    <source>
        <dbReference type="EMBL" id="EMG24871.1"/>
    </source>
</evidence>
<feature type="transmembrane region" description="Helical" evidence="1">
    <location>
        <begin position="20"/>
        <end position="37"/>
    </location>
</feature>
<organism evidence="2 3">
    <name type="scientific">Streptococcus parauberis KRS-02083</name>
    <dbReference type="NCBI Taxonomy" id="1207545"/>
    <lineage>
        <taxon>Bacteria</taxon>
        <taxon>Bacillati</taxon>
        <taxon>Bacillota</taxon>
        <taxon>Bacilli</taxon>
        <taxon>Lactobacillales</taxon>
        <taxon>Streptococcaceae</taxon>
        <taxon>Streptococcus</taxon>
    </lineage>
</organism>
<keyword evidence="1" id="KW-1133">Transmembrane helix</keyword>
<feature type="transmembrane region" description="Helical" evidence="1">
    <location>
        <begin position="43"/>
        <end position="61"/>
    </location>
</feature>
<dbReference type="EMBL" id="ALYM01000006">
    <property type="protein sequence ID" value="EMG24871.1"/>
    <property type="molecule type" value="Genomic_DNA"/>
</dbReference>
<accession>A0ABP2SWK1</accession>
<gene>
    <name evidence="2" type="ORF">SPJ1_1742</name>
</gene>
<protein>
    <submittedName>
        <fullName evidence="2">Lantibiotic efflux protein</fullName>
    </submittedName>
</protein>
<name>A0ABP2SWK1_9STRE</name>
<keyword evidence="1" id="KW-0812">Transmembrane</keyword>
<dbReference type="SUPFAM" id="SSF103473">
    <property type="entry name" value="MFS general substrate transporter"/>
    <property type="match status" value="1"/>
</dbReference>
<dbReference type="Proteomes" id="UP000011769">
    <property type="component" value="Unassembled WGS sequence"/>
</dbReference>
<reference evidence="2 3" key="1">
    <citation type="journal article" date="2013" name="PLoS ONE">
        <title>Comparative Genomic Characterization of Three Streptococcus parauberis Strains in Fish Pathogen, as Assessed by Wide-Genome Analyses.</title>
        <authorList>
            <person name="Nho S.W."/>
            <person name="Hikima J."/>
            <person name="Park S.B."/>
            <person name="Jang H.B."/>
            <person name="Cha I.S."/>
            <person name="Yasuike M."/>
            <person name="Nakamura Y."/>
            <person name="Fujiwara A."/>
            <person name="Sano M."/>
            <person name="Kanai K."/>
            <person name="Kondo H."/>
            <person name="Hirono I."/>
            <person name="Takeyama H."/>
            <person name="Aoki T."/>
            <person name="Jung T.S."/>
        </authorList>
    </citation>
    <scope>NUCLEOTIDE SEQUENCE [LARGE SCALE GENOMIC DNA]</scope>
    <source>
        <strain evidence="2 3">KRS-02083</strain>
    </source>
</reference>
<dbReference type="RefSeq" id="WP_004235312.1">
    <property type="nucleotide sequence ID" value="NZ_ALYM01000006.1"/>
</dbReference>
<proteinExistence type="predicted"/>
<keyword evidence="1" id="KW-0472">Membrane</keyword>
<evidence type="ECO:0000313" key="3">
    <source>
        <dbReference type="Proteomes" id="UP000011769"/>
    </source>
</evidence>
<dbReference type="InterPro" id="IPR036259">
    <property type="entry name" value="MFS_trans_sf"/>
</dbReference>
<feature type="transmembrane region" description="Helical" evidence="1">
    <location>
        <begin position="107"/>
        <end position="123"/>
    </location>
</feature>
<sequence length="129" mass="14232">MILGSFLLARDQFTITIEQSLLGSIIAVVTLFLGIFLQNVYTMMFAIGLLSISIGITNPKVEVLIMKTMPENQLATNSSGIFTFCTFSMVISKALVSALVLFLSAKMLGLLFLLLSLILLGYTNKKYYF</sequence>
<keyword evidence="3" id="KW-1185">Reference proteome</keyword>
<evidence type="ECO:0000256" key="1">
    <source>
        <dbReference type="SAM" id="Phobius"/>
    </source>
</evidence>
<comment type="caution">
    <text evidence="2">The sequence shown here is derived from an EMBL/GenBank/DDBJ whole genome shotgun (WGS) entry which is preliminary data.</text>
</comment>